<evidence type="ECO:0000313" key="2">
    <source>
        <dbReference type="Proteomes" id="UP000000715"/>
    </source>
</evidence>
<dbReference type="Proteomes" id="UP000000715">
    <property type="component" value="Unplaced"/>
</dbReference>
<feature type="region of interest" description="Disordered" evidence="1">
    <location>
        <begin position="316"/>
        <end position="341"/>
    </location>
</feature>
<sequence>MEGRHDGLRRWPRWPGGGQCPSPRAGSVNRRNKGGPGWRGSEARRSTRSWARARERARRPPRAPLSSRVRVRDNRAPCSPSIARRGRPSVRGAPGAPSGSRLALEMVPQVGSRPRSGRTGTTAGTGVRGGRERAGPQIPVRPSPPLWAAPSSSGLAGTHVSDPPGRPQSAALESARDGPTPADAEVTAPQGKARSASRPFKALGPPEAFCPSPLPVVPLREAGFVRSPRPAAALPLAHAHCRRPPAPPRPARPGSRPGGGDATPRAPAPPPRPAARAHLPLALRCCSEDRPQTPAGAGLARDPSALLSCRNAPTPTCCPPSAQPARPRVSPRSGLPRSVHQALQTPWQVLRRTLPLRLARPPEGSPPL</sequence>
<feature type="compositionally biased region" description="Low complexity" evidence="1">
    <location>
        <begin position="148"/>
        <end position="157"/>
    </location>
</feature>
<name>A0A8U0S9B5_MUSPF</name>
<reference evidence="3" key="1">
    <citation type="submission" date="2025-08" db="UniProtKB">
        <authorList>
            <consortium name="RefSeq"/>
        </authorList>
    </citation>
    <scope>IDENTIFICATION</scope>
    <source>
        <tissue evidence="3">Brain</tissue>
    </source>
</reference>
<evidence type="ECO:0000313" key="3">
    <source>
        <dbReference type="RefSeq" id="XP_044938813.1"/>
    </source>
</evidence>
<gene>
    <name evidence="3" type="primary">WDR5</name>
</gene>
<feature type="region of interest" description="Disordered" evidence="1">
    <location>
        <begin position="235"/>
        <end position="275"/>
    </location>
</feature>
<proteinExistence type="predicted"/>
<keyword evidence="2" id="KW-1185">Reference proteome</keyword>
<dbReference type="RefSeq" id="XP_044938813.1">
    <property type="nucleotide sequence ID" value="XM_045082878.1"/>
</dbReference>
<protein>
    <submittedName>
        <fullName evidence="3">WD repeat-containing protein 5 isoform X1</fullName>
    </submittedName>
</protein>
<feature type="compositionally biased region" description="Low complexity" evidence="1">
    <location>
        <begin position="110"/>
        <end position="125"/>
    </location>
</feature>
<accession>A0A8U0S9B5</accession>
<dbReference type="GeneID" id="101686288"/>
<organism evidence="2 3">
    <name type="scientific">Mustela putorius furo</name>
    <name type="common">European domestic ferret</name>
    <name type="synonym">Mustela furo</name>
    <dbReference type="NCBI Taxonomy" id="9669"/>
    <lineage>
        <taxon>Eukaryota</taxon>
        <taxon>Metazoa</taxon>
        <taxon>Chordata</taxon>
        <taxon>Craniata</taxon>
        <taxon>Vertebrata</taxon>
        <taxon>Euteleostomi</taxon>
        <taxon>Mammalia</taxon>
        <taxon>Eutheria</taxon>
        <taxon>Laurasiatheria</taxon>
        <taxon>Carnivora</taxon>
        <taxon>Caniformia</taxon>
        <taxon>Musteloidea</taxon>
        <taxon>Mustelidae</taxon>
        <taxon>Mustelinae</taxon>
        <taxon>Mustela</taxon>
    </lineage>
</organism>
<dbReference type="CTD" id="11091"/>
<dbReference type="AlphaFoldDB" id="A0A8U0S9B5"/>
<evidence type="ECO:0000256" key="1">
    <source>
        <dbReference type="SAM" id="MobiDB-lite"/>
    </source>
</evidence>
<feature type="region of interest" description="Disordered" evidence="1">
    <location>
        <begin position="1"/>
        <end position="206"/>
    </location>
</feature>